<keyword evidence="4" id="KW-1185">Reference proteome</keyword>
<keyword evidence="1" id="KW-0560">Oxidoreductase</keyword>
<dbReference type="InterPro" id="IPR002938">
    <property type="entry name" value="FAD-bd"/>
</dbReference>
<gene>
    <name evidence="3" type="ORF">A7J15_03025</name>
</gene>
<dbReference type="PANTHER" id="PTHR43476">
    <property type="entry name" value="3-(3-HYDROXY-PHENYL)PROPIONATE/3-HYDROXYCINNAMIC ACID HYDROXYLASE"/>
    <property type="match status" value="1"/>
</dbReference>
<dbReference type="RefSeq" id="WP_067024074.1">
    <property type="nucleotide sequence ID" value="NZ_CP038256.1"/>
</dbReference>
<evidence type="ECO:0000313" key="3">
    <source>
        <dbReference type="EMBL" id="OCG75372.1"/>
    </source>
</evidence>
<dbReference type="Pfam" id="PF01494">
    <property type="entry name" value="FAD_binding_3"/>
    <property type="match status" value="1"/>
</dbReference>
<sequence length="373" mass="38890">MSRPHDVVVVGAGPVGLLLADLLAGAGVDVAVCERRTAPAGVPRAIGIHPPGLEALDLARVGAPVRADAVAIRRGVARRGGRELGRLRFDRPVLSLPQDRTEELLEARLAALAPGALRRGLRVTGVRARAAAVDVEGEGGAIASARYLVAADGVRSTVRGLLGVDTRRRRGTADYVMADAPSGGDAADDEAVIHLEHDGVVESFPLPRGRRRWVIRVDRQAAPSDPAGFAALLRERVGVRIAPGDLTPPSRFTARQGPSARLARGRVALVGDAAHEISPIGGQGMNLGWVGAVDLAATLLGALERGAPPAPFGAYERRRTAAADRAMRRAAFNMAMGAPVDGLRGAARDAFVRALARPPASTTLARAFTMHGL</sequence>
<dbReference type="PRINTS" id="PR00420">
    <property type="entry name" value="RNGMNOXGNASE"/>
</dbReference>
<name>A0A1B9NFJ0_9MICO</name>
<evidence type="ECO:0000313" key="4">
    <source>
        <dbReference type="Proteomes" id="UP000093355"/>
    </source>
</evidence>
<proteinExistence type="predicted"/>
<dbReference type="EMBL" id="LXMD01000013">
    <property type="protein sequence ID" value="OCG75372.1"/>
    <property type="molecule type" value="Genomic_DNA"/>
</dbReference>
<dbReference type="InterPro" id="IPR036188">
    <property type="entry name" value="FAD/NAD-bd_sf"/>
</dbReference>
<dbReference type="PANTHER" id="PTHR43476:SF3">
    <property type="entry name" value="FAD-BINDING MONOOXYGENASE"/>
    <property type="match status" value="1"/>
</dbReference>
<evidence type="ECO:0000256" key="1">
    <source>
        <dbReference type="ARBA" id="ARBA00023002"/>
    </source>
</evidence>
<feature type="domain" description="FAD-binding" evidence="2">
    <location>
        <begin position="6"/>
        <end position="330"/>
    </location>
</feature>
<reference evidence="3 4" key="1">
    <citation type="submission" date="2016-05" db="EMBL/GenBank/DDBJ databases">
        <authorList>
            <person name="Lavstsen T."/>
            <person name="Jespersen J.S."/>
        </authorList>
    </citation>
    <scope>NUCLEOTIDE SEQUENCE [LARGE SCALE GENOMIC DNA]</scope>
    <source>
        <strain evidence="3 4">YLB-01</strain>
    </source>
</reference>
<dbReference type="GO" id="GO:0008688">
    <property type="term" value="F:3-(3-hydroxyphenyl)propionate hydroxylase activity"/>
    <property type="evidence" value="ECO:0007669"/>
    <property type="project" value="TreeGrafter"/>
</dbReference>
<comment type="caution">
    <text evidence="3">The sequence shown here is derived from an EMBL/GenBank/DDBJ whole genome shotgun (WGS) entry which is preliminary data.</text>
</comment>
<organism evidence="3 4">
    <name type="scientific">Microbacterium sediminis</name>
    <dbReference type="NCBI Taxonomy" id="904291"/>
    <lineage>
        <taxon>Bacteria</taxon>
        <taxon>Bacillati</taxon>
        <taxon>Actinomycetota</taxon>
        <taxon>Actinomycetes</taxon>
        <taxon>Micrococcales</taxon>
        <taxon>Microbacteriaceae</taxon>
        <taxon>Microbacterium</taxon>
    </lineage>
</organism>
<dbReference type="GO" id="GO:0019622">
    <property type="term" value="P:3-(3-hydroxy)phenylpropionate catabolic process"/>
    <property type="evidence" value="ECO:0007669"/>
    <property type="project" value="TreeGrafter"/>
</dbReference>
<protein>
    <recommendedName>
        <fullName evidence="2">FAD-binding domain-containing protein</fullName>
    </recommendedName>
</protein>
<accession>A0A1B9NFJ0</accession>
<dbReference type="SUPFAM" id="SSF51905">
    <property type="entry name" value="FAD/NAD(P)-binding domain"/>
    <property type="match status" value="1"/>
</dbReference>
<dbReference type="Proteomes" id="UP000093355">
    <property type="component" value="Unassembled WGS sequence"/>
</dbReference>
<dbReference type="Gene3D" id="3.30.70.2450">
    <property type="match status" value="1"/>
</dbReference>
<dbReference type="AlphaFoldDB" id="A0A1B9NFJ0"/>
<evidence type="ECO:0000259" key="2">
    <source>
        <dbReference type="Pfam" id="PF01494"/>
    </source>
</evidence>
<dbReference type="STRING" id="904291.A7J15_03025"/>
<dbReference type="GO" id="GO:0071949">
    <property type="term" value="F:FAD binding"/>
    <property type="evidence" value="ECO:0007669"/>
    <property type="project" value="InterPro"/>
</dbReference>
<dbReference type="InterPro" id="IPR050631">
    <property type="entry name" value="PheA/TfdB_FAD_monoxygenase"/>
</dbReference>
<dbReference type="Gene3D" id="3.50.50.60">
    <property type="entry name" value="FAD/NAD(P)-binding domain"/>
    <property type="match status" value="1"/>
</dbReference>